<gene>
    <name evidence="1" type="ORF">GMBLW1_03400</name>
</gene>
<proteinExistence type="predicted"/>
<dbReference type="InParanoid" id="A0A6C2YPR5"/>
<dbReference type="EMBL" id="LR586016">
    <property type="protein sequence ID" value="VIP03620.1"/>
    <property type="molecule type" value="Genomic_DNA"/>
</dbReference>
<reference evidence="1" key="1">
    <citation type="submission" date="2019-04" db="EMBL/GenBank/DDBJ databases">
        <authorList>
            <consortium name="Science for Life Laboratories"/>
        </authorList>
    </citation>
    <scope>NUCLEOTIDE SEQUENCE</scope>
    <source>
        <strain evidence="1">MBLW1</strain>
    </source>
</reference>
<keyword evidence="2" id="KW-1185">Reference proteome</keyword>
<dbReference type="KEGG" id="tim:GMBLW1_03400"/>
<dbReference type="Proteomes" id="UP000464378">
    <property type="component" value="Chromosome"/>
</dbReference>
<name>A0A6C2YPR5_9BACT</name>
<evidence type="ECO:0000313" key="1">
    <source>
        <dbReference type="EMBL" id="VIP03620.1"/>
    </source>
</evidence>
<dbReference type="EMBL" id="LR593887">
    <property type="protein sequence ID" value="VTS04608.1"/>
    <property type="molecule type" value="Genomic_DNA"/>
</dbReference>
<organism evidence="1">
    <name type="scientific">Tuwongella immobilis</name>
    <dbReference type="NCBI Taxonomy" id="692036"/>
    <lineage>
        <taxon>Bacteria</taxon>
        <taxon>Pseudomonadati</taxon>
        <taxon>Planctomycetota</taxon>
        <taxon>Planctomycetia</taxon>
        <taxon>Gemmatales</taxon>
        <taxon>Gemmataceae</taxon>
        <taxon>Tuwongella</taxon>
    </lineage>
</organism>
<sequence length="78" mass="8740">MTQHEAEAIAMAVLRKRKTKIRGDGSICSRRCEPGEWSHSRAGWSVSVRLDVPDGWEADSISVHVFEPDGDTYIPMIL</sequence>
<accession>A0A6C2YPR5</accession>
<protein>
    <submittedName>
        <fullName evidence="1">Uncharacterized protein</fullName>
    </submittedName>
</protein>
<evidence type="ECO:0000313" key="2">
    <source>
        <dbReference type="Proteomes" id="UP000464378"/>
    </source>
</evidence>
<dbReference type="AlphaFoldDB" id="A0A6C2YPR5"/>